<dbReference type="RefSeq" id="WP_252928911.1">
    <property type="nucleotide sequence ID" value="NZ_JBHSSW010000037.1"/>
</dbReference>
<evidence type="ECO:0000313" key="2">
    <source>
        <dbReference type="Proteomes" id="UP001596303"/>
    </source>
</evidence>
<organism evidence="1 2">
    <name type="scientific">Ponticaulis profundi</name>
    <dbReference type="NCBI Taxonomy" id="2665222"/>
    <lineage>
        <taxon>Bacteria</taxon>
        <taxon>Pseudomonadati</taxon>
        <taxon>Pseudomonadota</taxon>
        <taxon>Alphaproteobacteria</taxon>
        <taxon>Hyphomonadales</taxon>
        <taxon>Hyphomonadaceae</taxon>
        <taxon>Ponticaulis</taxon>
    </lineage>
</organism>
<dbReference type="EMBL" id="JBHSSW010000037">
    <property type="protein sequence ID" value="MFC6199477.1"/>
    <property type="molecule type" value="Genomic_DNA"/>
</dbReference>
<dbReference type="Proteomes" id="UP001596303">
    <property type="component" value="Unassembled WGS sequence"/>
</dbReference>
<evidence type="ECO:0000313" key="1">
    <source>
        <dbReference type="EMBL" id="MFC6199477.1"/>
    </source>
</evidence>
<protein>
    <submittedName>
        <fullName evidence="1">Uncharacterized protein</fullName>
    </submittedName>
</protein>
<gene>
    <name evidence="1" type="ORF">ACFQDM_15440</name>
</gene>
<accession>A0ABW1SDX0</accession>
<proteinExistence type="predicted"/>
<sequence>MPVEEHPAYPEWRHAIDELKKAADAYDTCCRQNAPDAEVATARRQLAKAQALYDKARDKIGLVAD</sequence>
<reference evidence="2" key="1">
    <citation type="journal article" date="2019" name="Int. J. Syst. Evol. Microbiol.">
        <title>The Global Catalogue of Microorganisms (GCM) 10K type strain sequencing project: providing services to taxonomists for standard genome sequencing and annotation.</title>
        <authorList>
            <consortium name="The Broad Institute Genomics Platform"/>
            <consortium name="The Broad Institute Genome Sequencing Center for Infectious Disease"/>
            <person name="Wu L."/>
            <person name="Ma J."/>
        </authorList>
    </citation>
    <scope>NUCLEOTIDE SEQUENCE [LARGE SCALE GENOMIC DNA]</scope>
    <source>
        <strain evidence="2">CGMCC-1.15741</strain>
    </source>
</reference>
<comment type="caution">
    <text evidence="1">The sequence shown here is derived from an EMBL/GenBank/DDBJ whole genome shotgun (WGS) entry which is preliminary data.</text>
</comment>
<keyword evidence="2" id="KW-1185">Reference proteome</keyword>
<name>A0ABW1SDX0_9PROT</name>